<organism evidence="1">
    <name type="scientific">Brugia timori</name>
    <dbReference type="NCBI Taxonomy" id="42155"/>
    <lineage>
        <taxon>Eukaryota</taxon>
        <taxon>Metazoa</taxon>
        <taxon>Ecdysozoa</taxon>
        <taxon>Nematoda</taxon>
        <taxon>Chromadorea</taxon>
        <taxon>Rhabditida</taxon>
        <taxon>Spirurina</taxon>
        <taxon>Spiruromorpha</taxon>
        <taxon>Filarioidea</taxon>
        <taxon>Onchocercidae</taxon>
        <taxon>Brugia</taxon>
    </lineage>
</organism>
<sequence length="82" mass="9352">LLPKVITFPSSVFPLLLRQLKSDTSSGTALFTSVFLKNNDERRLRCFRPNAAFSKESFICENKHFKLSTNKRVAMNVSTNKN</sequence>
<name>A0A0R3R189_9BILA</name>
<proteinExistence type="predicted"/>
<evidence type="ECO:0000313" key="1">
    <source>
        <dbReference type="WBParaSite" id="BTMF_0001377601-mRNA-1"/>
    </source>
</evidence>
<protein>
    <submittedName>
        <fullName evidence="1">Secreted protein</fullName>
    </submittedName>
</protein>
<reference evidence="1" key="1">
    <citation type="submission" date="2017-02" db="UniProtKB">
        <authorList>
            <consortium name="WormBaseParasite"/>
        </authorList>
    </citation>
    <scope>IDENTIFICATION</scope>
</reference>
<accession>A0A0R3R189</accession>
<dbReference type="WBParaSite" id="BTMF_0001377601-mRNA-1">
    <property type="protein sequence ID" value="BTMF_0001377601-mRNA-1"/>
    <property type="gene ID" value="BTMF_0001377601"/>
</dbReference>
<dbReference type="AlphaFoldDB" id="A0A0R3R189"/>